<dbReference type="STRING" id="1123291.SAMN04490355_105124"/>
<evidence type="ECO:0000313" key="1">
    <source>
        <dbReference type="EMBL" id="SFM18274.1"/>
    </source>
</evidence>
<gene>
    <name evidence="1" type="ORF">SAMN04490355_105124</name>
</gene>
<dbReference type="EMBL" id="FOTS01000051">
    <property type="protein sequence ID" value="SFM18274.1"/>
    <property type="molecule type" value="Genomic_DNA"/>
</dbReference>
<dbReference type="RefSeq" id="WP_090942291.1">
    <property type="nucleotide sequence ID" value="NZ_FOTS01000051.1"/>
</dbReference>
<organism evidence="1 2">
    <name type="scientific">Pelosinus propionicus DSM 13327</name>
    <dbReference type="NCBI Taxonomy" id="1123291"/>
    <lineage>
        <taxon>Bacteria</taxon>
        <taxon>Bacillati</taxon>
        <taxon>Bacillota</taxon>
        <taxon>Negativicutes</taxon>
        <taxon>Selenomonadales</taxon>
        <taxon>Sporomusaceae</taxon>
        <taxon>Pelosinus</taxon>
    </lineage>
</organism>
<reference evidence="2" key="1">
    <citation type="submission" date="2016-10" db="EMBL/GenBank/DDBJ databases">
        <authorList>
            <person name="Varghese N."/>
            <person name="Submissions S."/>
        </authorList>
    </citation>
    <scope>NUCLEOTIDE SEQUENCE [LARGE SCALE GENOMIC DNA]</scope>
    <source>
        <strain evidence="2">DSM 13327</strain>
    </source>
</reference>
<dbReference type="PANTHER" id="PTHR42110:SF1">
    <property type="entry name" value="L-ASPARAGINASE, PUTATIVE (AFU_ORTHOLOGUE AFUA_3G11890)-RELATED"/>
    <property type="match status" value="1"/>
</dbReference>
<keyword evidence="2" id="KW-1185">Reference proteome</keyword>
<dbReference type="PANTHER" id="PTHR42110">
    <property type="entry name" value="L-ASPARAGINASE, PUTATIVE (AFU_ORTHOLOGUE AFUA_3G11890)-RELATED"/>
    <property type="match status" value="1"/>
</dbReference>
<dbReference type="AlphaFoldDB" id="A0A1I4NRX5"/>
<dbReference type="Pfam" id="PF06089">
    <property type="entry name" value="Asparaginase_II"/>
    <property type="match status" value="1"/>
</dbReference>
<accession>A0A1I4NRX5</accession>
<proteinExistence type="predicted"/>
<dbReference type="InterPro" id="IPR010349">
    <property type="entry name" value="Asparaginase_II"/>
</dbReference>
<sequence>MSEVLLHYTREGKVESRHHADIAVVDSTGKMIWELGDGKRPMFWRSAAKPFQVLPLIEQGGIERFHLTSEEVAFMVSSHSGESEHVKLAYSLLEKIGLTVDSLACGAAKPMSSKMVKELMLQNLPYQAVHNACSGKHSGMLALAQMLKIEPTGYTELSHPVQQIMYKAVADSANMQKDEVETGIDGCGVPVFYLPLYNMAWAYARLAKPEEGQWGEREMSVRLIRDVMLAHPQVVAGSKRFDTVLMNITKGRILAKIGAEAVYCLASVPDGLGVSFKIDDGGFRAITPAGIAILKKLDLLSADEYQKLIEYFPPVLKNHRGDVIGTVEAVI</sequence>
<name>A0A1I4NRX5_9FIRM</name>
<protein>
    <submittedName>
        <fullName evidence="1">L-asparaginase II</fullName>
    </submittedName>
</protein>
<dbReference type="OrthoDB" id="9770793at2"/>
<evidence type="ECO:0000313" key="2">
    <source>
        <dbReference type="Proteomes" id="UP000199520"/>
    </source>
</evidence>
<dbReference type="Proteomes" id="UP000199520">
    <property type="component" value="Unassembled WGS sequence"/>
</dbReference>